<feature type="domain" description="SAMD1-like winged helix (WH)" evidence="7">
    <location>
        <begin position="17"/>
        <end position="93"/>
    </location>
</feature>
<dbReference type="GO" id="GO:0030169">
    <property type="term" value="F:low-density lipoprotein particle binding"/>
    <property type="evidence" value="ECO:0007669"/>
    <property type="project" value="Ensembl"/>
</dbReference>
<dbReference type="AlphaFoldDB" id="A0A6I8N4R7"/>
<proteinExistence type="predicted"/>
<evidence type="ECO:0000256" key="1">
    <source>
        <dbReference type="ARBA" id="ARBA00004123"/>
    </source>
</evidence>
<dbReference type="SUPFAM" id="SSF47769">
    <property type="entry name" value="SAM/Pointed domain"/>
    <property type="match status" value="1"/>
</dbReference>
<dbReference type="GO" id="GO:0006325">
    <property type="term" value="P:chromatin organization"/>
    <property type="evidence" value="ECO:0007669"/>
    <property type="project" value="UniProtKB-KW"/>
</dbReference>
<accession>A0A6I8N4R7</accession>
<gene>
    <name evidence="8" type="primary">SAMD1</name>
</gene>
<dbReference type="SMART" id="SM00454">
    <property type="entry name" value="SAM"/>
    <property type="match status" value="1"/>
</dbReference>
<dbReference type="GO" id="GO:0003677">
    <property type="term" value="F:DNA binding"/>
    <property type="evidence" value="ECO:0007669"/>
    <property type="project" value="InterPro"/>
</dbReference>
<feature type="compositionally biased region" description="Low complexity" evidence="5">
    <location>
        <begin position="12"/>
        <end position="23"/>
    </location>
</feature>
<evidence type="ECO:0000256" key="5">
    <source>
        <dbReference type="SAM" id="MobiDB-lite"/>
    </source>
</evidence>
<feature type="compositionally biased region" description="Gly residues" evidence="5">
    <location>
        <begin position="216"/>
        <end position="231"/>
    </location>
</feature>
<feature type="domain" description="SAM" evidence="6">
    <location>
        <begin position="422"/>
        <end position="470"/>
    </location>
</feature>
<dbReference type="InterPro" id="IPR013761">
    <property type="entry name" value="SAM/pointed_sf"/>
</dbReference>
<dbReference type="GO" id="GO:0005615">
    <property type="term" value="C:extracellular space"/>
    <property type="evidence" value="ECO:0007669"/>
    <property type="project" value="Ensembl"/>
</dbReference>
<dbReference type="GO" id="GO:0090077">
    <property type="term" value="P:foam cell differentiation"/>
    <property type="evidence" value="ECO:0007669"/>
    <property type="project" value="Ensembl"/>
</dbReference>
<dbReference type="Bgee" id="ENSOANG00000042058">
    <property type="expression patterns" value="Expressed in fibroblast and 7 other cell types or tissues"/>
</dbReference>
<dbReference type="Pfam" id="PF21524">
    <property type="entry name" value="SAMD1_WH"/>
    <property type="match status" value="1"/>
</dbReference>
<dbReference type="RefSeq" id="XP_028924107.1">
    <property type="nucleotide sequence ID" value="XM_029068274.2"/>
</dbReference>
<dbReference type="Pfam" id="PF00536">
    <property type="entry name" value="SAM_1"/>
    <property type="match status" value="1"/>
</dbReference>
<feature type="compositionally biased region" description="Basic and acidic residues" evidence="5">
    <location>
        <begin position="325"/>
        <end position="339"/>
    </location>
</feature>
<keyword evidence="9" id="KW-1185">Reference proteome</keyword>
<evidence type="ECO:0000313" key="9">
    <source>
        <dbReference type="Proteomes" id="UP000002279"/>
    </source>
</evidence>
<feature type="region of interest" description="Disordered" evidence="5">
    <location>
        <begin position="1"/>
        <end position="24"/>
    </location>
</feature>
<dbReference type="InterPro" id="IPR048589">
    <property type="entry name" value="SAMD1-like_WH"/>
</dbReference>
<keyword evidence="2" id="KW-0597">Phosphoprotein</keyword>
<reference evidence="8" key="3">
    <citation type="submission" date="2025-09" db="UniProtKB">
        <authorList>
            <consortium name="Ensembl"/>
        </authorList>
    </citation>
    <scope>IDENTIFICATION</scope>
    <source>
        <strain evidence="8">Glennie</strain>
    </source>
</reference>
<comment type="subcellular location">
    <subcellularLocation>
        <location evidence="1">Nucleus</location>
    </subcellularLocation>
</comment>
<dbReference type="Gene3D" id="1.10.150.50">
    <property type="entry name" value="Transcription Factor, Ets-1"/>
    <property type="match status" value="1"/>
</dbReference>
<feature type="compositionally biased region" description="Pro residues" evidence="5">
    <location>
        <begin position="1"/>
        <end position="11"/>
    </location>
</feature>
<dbReference type="Proteomes" id="UP000002279">
    <property type="component" value="Chromosome 7"/>
</dbReference>
<dbReference type="InterPro" id="IPR056983">
    <property type="entry name" value="SAMD1-like_SHD"/>
</dbReference>
<sequence length="498" mass="52379">MAGPPALPPPETAATAASSASSPRYQEWILDTIDSLRSRKARPDLERICRMVRRRHGPEPERTRAELEKLIQQRAVLRVSYKGSISYRNAARVQPPRRGATPPAPPRAPRGAAAAAPPLAPVASPPRAPRAAAAATAPRPPASRPHRRSAGHQSVPNGPRPLSPAAPPAGAPPPAPRRPAPAAARETLPAPLPEGGAQRGGAVRPVSLREVVRYLGGSGGGGAGSGGGGRVTRGRVQGLLEEEAVARGRPERTRLGGQALSRGERPGRAPAANPRAARSKKAGEEPVPEKEESEDEDEVSALSEGSEVPEGDGVSSRQCQLNGETEQRAKDSRKERPRDWSPPTLPRGQDEGQRLAPGDGTREAFPVGVVKKEGGSASAAAGPDPPSPVPLPPGKPALPGADGTPFGCASGRKEKPSDPVEWTVMDVVEYFTEAGFPEQASAFQEQEIDGKSLLLMQRTDVLTGLSIRLGPALKIYEHHIKVLQQGHFEDDDPDGFLG</sequence>
<dbReference type="GO" id="GO:0005634">
    <property type="term" value="C:nucleus"/>
    <property type="evidence" value="ECO:0007669"/>
    <property type="project" value="UniProtKB-SubCell"/>
</dbReference>
<feature type="compositionally biased region" description="Pro residues" evidence="5">
    <location>
        <begin position="383"/>
        <end position="396"/>
    </location>
</feature>
<dbReference type="InParanoid" id="A0A6I8N4R7"/>
<protein>
    <submittedName>
        <fullName evidence="8">Sterile alpha motif domain containing 1</fullName>
    </submittedName>
</protein>
<evidence type="ECO:0000256" key="4">
    <source>
        <dbReference type="ARBA" id="ARBA00023242"/>
    </source>
</evidence>
<name>A0A6I8N4R7_ORNAN</name>
<keyword evidence="4" id="KW-0539">Nucleus</keyword>
<dbReference type="PROSITE" id="PS52014">
    <property type="entry name" value="SAMD1_WH"/>
    <property type="match status" value="1"/>
</dbReference>
<dbReference type="KEGG" id="oaa:114813146"/>
<dbReference type="Pfam" id="PF24971">
    <property type="entry name" value="SAMD1_SHD"/>
    <property type="match status" value="1"/>
</dbReference>
<dbReference type="PANTHER" id="PTHR36292:SF2">
    <property type="entry name" value="STERILE ALPHA MOTIF DOMAIN-CONTAINING PROTEIN 1"/>
    <property type="match status" value="1"/>
</dbReference>
<evidence type="ECO:0000259" key="7">
    <source>
        <dbReference type="PROSITE" id="PS52014"/>
    </source>
</evidence>
<dbReference type="PROSITE" id="PS50105">
    <property type="entry name" value="SAM_DOMAIN"/>
    <property type="match status" value="1"/>
</dbReference>
<feature type="region of interest" description="Disordered" evidence="5">
    <location>
        <begin position="81"/>
        <end position="418"/>
    </location>
</feature>
<keyword evidence="3" id="KW-0156">Chromatin regulator</keyword>
<dbReference type="CTD" id="90378"/>
<organism evidence="8 9">
    <name type="scientific">Ornithorhynchus anatinus</name>
    <name type="common">Duckbill platypus</name>
    <dbReference type="NCBI Taxonomy" id="9258"/>
    <lineage>
        <taxon>Eukaryota</taxon>
        <taxon>Metazoa</taxon>
        <taxon>Chordata</taxon>
        <taxon>Craniata</taxon>
        <taxon>Vertebrata</taxon>
        <taxon>Euteleostomi</taxon>
        <taxon>Mammalia</taxon>
        <taxon>Monotremata</taxon>
        <taxon>Ornithorhynchidae</taxon>
        <taxon>Ornithorhynchus</taxon>
    </lineage>
</organism>
<dbReference type="GO" id="GO:0000122">
    <property type="term" value="P:negative regulation of transcription by RNA polymerase II"/>
    <property type="evidence" value="ECO:0007669"/>
    <property type="project" value="Ensembl"/>
</dbReference>
<reference evidence="8" key="2">
    <citation type="submission" date="2025-08" db="UniProtKB">
        <authorList>
            <consortium name="Ensembl"/>
        </authorList>
    </citation>
    <scope>IDENTIFICATION</scope>
    <source>
        <strain evidence="8">Glennie</strain>
    </source>
</reference>
<feature type="compositionally biased region" description="Polar residues" evidence="5">
    <location>
        <begin position="315"/>
        <end position="324"/>
    </location>
</feature>
<reference evidence="8 9" key="1">
    <citation type="journal article" date="2008" name="Nature">
        <title>Genome analysis of the platypus reveals unique signatures of evolution.</title>
        <authorList>
            <person name="Warren W.C."/>
            <person name="Hillier L.W."/>
            <person name="Marshall Graves J.A."/>
            <person name="Birney E."/>
            <person name="Ponting C.P."/>
            <person name="Grutzner F."/>
            <person name="Belov K."/>
            <person name="Miller W."/>
            <person name="Clarke L."/>
            <person name="Chinwalla A.T."/>
            <person name="Yang S.P."/>
            <person name="Heger A."/>
            <person name="Locke D.P."/>
            <person name="Miethke P."/>
            <person name="Waters P.D."/>
            <person name="Veyrunes F."/>
            <person name="Fulton L."/>
            <person name="Fulton B."/>
            <person name="Graves T."/>
            <person name="Wallis J."/>
            <person name="Puente X.S."/>
            <person name="Lopez-Otin C."/>
            <person name="Ordonez G.R."/>
            <person name="Eichler E.E."/>
            <person name="Chen L."/>
            <person name="Cheng Z."/>
            <person name="Deakin J.E."/>
            <person name="Alsop A."/>
            <person name="Thompson K."/>
            <person name="Kirby P."/>
            <person name="Papenfuss A.T."/>
            <person name="Wakefield M.J."/>
            <person name="Olender T."/>
            <person name="Lancet D."/>
            <person name="Huttley G.A."/>
            <person name="Smit A.F."/>
            <person name="Pask A."/>
            <person name="Temple-Smith P."/>
            <person name="Batzer M.A."/>
            <person name="Walker J.A."/>
            <person name="Konkel M.K."/>
            <person name="Harris R.S."/>
            <person name="Whittington C.M."/>
            <person name="Wong E.S."/>
            <person name="Gemmell N.J."/>
            <person name="Buschiazzo E."/>
            <person name="Vargas Jentzsch I.M."/>
            <person name="Merkel A."/>
            <person name="Schmitz J."/>
            <person name="Zemann A."/>
            <person name="Churakov G."/>
            <person name="Kriegs J.O."/>
            <person name="Brosius J."/>
            <person name="Murchison E.P."/>
            <person name="Sachidanandam R."/>
            <person name="Smith C."/>
            <person name="Hannon G.J."/>
            <person name="Tsend-Ayush E."/>
            <person name="McMillan D."/>
            <person name="Attenborough R."/>
            <person name="Rens W."/>
            <person name="Ferguson-Smith M."/>
            <person name="Lefevre C.M."/>
            <person name="Sharp J.A."/>
            <person name="Nicholas K.R."/>
            <person name="Ray D.A."/>
            <person name="Kube M."/>
            <person name="Reinhardt R."/>
            <person name="Pringle T.H."/>
            <person name="Taylor J."/>
            <person name="Jones R.C."/>
            <person name="Nixon B."/>
            <person name="Dacheux J.L."/>
            <person name="Niwa H."/>
            <person name="Sekita Y."/>
            <person name="Huang X."/>
            <person name="Stark A."/>
            <person name="Kheradpour P."/>
            <person name="Kellis M."/>
            <person name="Flicek P."/>
            <person name="Chen Y."/>
            <person name="Webber C."/>
            <person name="Hardison R."/>
            <person name="Nelson J."/>
            <person name="Hallsworth-Pepin K."/>
            <person name="Delehaunty K."/>
            <person name="Markovic C."/>
            <person name="Minx P."/>
            <person name="Feng Y."/>
            <person name="Kremitzki C."/>
            <person name="Mitreva M."/>
            <person name="Glasscock J."/>
            <person name="Wylie T."/>
            <person name="Wohldmann P."/>
            <person name="Thiru P."/>
            <person name="Nhan M.N."/>
            <person name="Pohl C.S."/>
            <person name="Smith S.M."/>
            <person name="Hou S."/>
            <person name="Nefedov M."/>
            <person name="de Jong P.J."/>
            <person name="Renfree M.B."/>
            <person name="Mardis E.R."/>
            <person name="Wilson R.K."/>
        </authorList>
    </citation>
    <scope>NUCLEOTIDE SEQUENCE [LARGE SCALE GENOMIC DNA]</scope>
    <source>
        <strain evidence="8 9">Glennie</strain>
    </source>
</reference>
<dbReference type="OMA" id="SPRYQEW"/>
<evidence type="ECO:0000259" key="6">
    <source>
        <dbReference type="PROSITE" id="PS50105"/>
    </source>
</evidence>
<evidence type="ECO:0000256" key="2">
    <source>
        <dbReference type="ARBA" id="ARBA00022553"/>
    </source>
</evidence>
<dbReference type="CDD" id="cd09583">
    <property type="entry name" value="SAM_Atherin-like"/>
    <property type="match status" value="1"/>
</dbReference>
<dbReference type="GO" id="GO:0034439">
    <property type="term" value="P:lipoprotein lipid oxidation"/>
    <property type="evidence" value="ECO:0007669"/>
    <property type="project" value="Ensembl"/>
</dbReference>
<evidence type="ECO:0000313" key="8">
    <source>
        <dbReference type="Ensembl" id="ENSOANP00000035956.1"/>
    </source>
</evidence>
<feature type="compositionally biased region" description="Low complexity" evidence="5">
    <location>
        <begin position="180"/>
        <end position="189"/>
    </location>
</feature>
<dbReference type="InterPro" id="IPR001660">
    <property type="entry name" value="SAM"/>
</dbReference>
<dbReference type="GeneID" id="114813146"/>
<feature type="compositionally biased region" description="Basic and acidic residues" evidence="5">
    <location>
        <begin position="281"/>
        <end position="290"/>
    </location>
</feature>
<dbReference type="FunCoup" id="A0A6I8N4R7">
    <property type="interactions" value="657"/>
</dbReference>
<dbReference type="Ensembl" id="ENSOANT00000068303.1">
    <property type="protein sequence ID" value="ENSOANP00000035956.1"/>
    <property type="gene ID" value="ENSOANG00000042058.1"/>
</dbReference>
<dbReference type="OrthoDB" id="10004495at2759"/>
<feature type="compositionally biased region" description="Pro residues" evidence="5">
    <location>
        <begin position="158"/>
        <end position="179"/>
    </location>
</feature>
<feature type="compositionally biased region" description="Basic and acidic residues" evidence="5">
    <location>
        <begin position="244"/>
        <end position="254"/>
    </location>
</feature>
<evidence type="ECO:0000256" key="3">
    <source>
        <dbReference type="ARBA" id="ARBA00022853"/>
    </source>
</evidence>
<feature type="compositionally biased region" description="Pro residues" evidence="5">
    <location>
        <begin position="118"/>
        <end position="128"/>
    </location>
</feature>
<dbReference type="PANTHER" id="PTHR36292">
    <property type="entry name" value="UPF0575 PROTEIN C19ORF67"/>
    <property type="match status" value="1"/>
</dbReference>
<dbReference type="GeneTree" id="ENSGT00530000063936"/>